<feature type="signal peptide" evidence="2">
    <location>
        <begin position="1"/>
        <end position="22"/>
    </location>
</feature>
<accession>A0ABD2NAY8</accession>
<organism evidence="3 4">
    <name type="scientific">Cryptolaemus montrouzieri</name>
    <dbReference type="NCBI Taxonomy" id="559131"/>
    <lineage>
        <taxon>Eukaryota</taxon>
        <taxon>Metazoa</taxon>
        <taxon>Ecdysozoa</taxon>
        <taxon>Arthropoda</taxon>
        <taxon>Hexapoda</taxon>
        <taxon>Insecta</taxon>
        <taxon>Pterygota</taxon>
        <taxon>Neoptera</taxon>
        <taxon>Endopterygota</taxon>
        <taxon>Coleoptera</taxon>
        <taxon>Polyphaga</taxon>
        <taxon>Cucujiformia</taxon>
        <taxon>Coccinelloidea</taxon>
        <taxon>Coccinellidae</taxon>
        <taxon>Scymninae</taxon>
        <taxon>Scymnini</taxon>
        <taxon>Cryptolaemus</taxon>
    </lineage>
</organism>
<sequence>MDNVKIKIILLANLVGLLLVTASDVSDNEINSTFPALQPWFTATRSPSVENKLEVFTDETVKNRTKRHGCCPGCCQMQMPAPAPPPAPTKTYIIQVQAEPAPRPRPRPPPPPPPPPPQHPPSQYVLVPVAVVQPVAVAPTHPAHPPPRPPRMRHPPSRPSTITITGTITKQSDDGCHRC</sequence>
<proteinExistence type="predicted"/>
<evidence type="ECO:0000313" key="4">
    <source>
        <dbReference type="Proteomes" id="UP001516400"/>
    </source>
</evidence>
<evidence type="ECO:0000256" key="2">
    <source>
        <dbReference type="SAM" id="SignalP"/>
    </source>
</evidence>
<name>A0ABD2NAY8_9CUCU</name>
<feature type="region of interest" description="Disordered" evidence="1">
    <location>
        <begin position="94"/>
        <end position="123"/>
    </location>
</feature>
<dbReference type="Proteomes" id="UP001516400">
    <property type="component" value="Unassembled WGS sequence"/>
</dbReference>
<protein>
    <submittedName>
        <fullName evidence="3">Uncharacterized protein</fullName>
    </submittedName>
</protein>
<comment type="caution">
    <text evidence="3">The sequence shown here is derived from an EMBL/GenBank/DDBJ whole genome shotgun (WGS) entry which is preliminary data.</text>
</comment>
<feature type="region of interest" description="Disordered" evidence="1">
    <location>
        <begin position="136"/>
        <end position="179"/>
    </location>
</feature>
<evidence type="ECO:0000256" key="1">
    <source>
        <dbReference type="SAM" id="MobiDB-lite"/>
    </source>
</evidence>
<feature type="compositionally biased region" description="Pro residues" evidence="1">
    <location>
        <begin position="101"/>
        <end position="120"/>
    </location>
</feature>
<evidence type="ECO:0000313" key="3">
    <source>
        <dbReference type="EMBL" id="KAL3275783.1"/>
    </source>
</evidence>
<gene>
    <name evidence="3" type="ORF">HHI36_020528</name>
</gene>
<feature type="compositionally biased region" description="Polar residues" evidence="1">
    <location>
        <begin position="160"/>
        <end position="170"/>
    </location>
</feature>
<feature type="chain" id="PRO_5044864142" evidence="2">
    <location>
        <begin position="23"/>
        <end position="179"/>
    </location>
</feature>
<keyword evidence="4" id="KW-1185">Reference proteome</keyword>
<reference evidence="3 4" key="1">
    <citation type="journal article" date="2021" name="BMC Biol.">
        <title>Horizontally acquired antibacterial genes associated with adaptive radiation of ladybird beetles.</title>
        <authorList>
            <person name="Li H.S."/>
            <person name="Tang X.F."/>
            <person name="Huang Y.H."/>
            <person name="Xu Z.Y."/>
            <person name="Chen M.L."/>
            <person name="Du X.Y."/>
            <person name="Qiu B.Y."/>
            <person name="Chen P.T."/>
            <person name="Zhang W."/>
            <person name="Slipinski A."/>
            <person name="Escalona H.E."/>
            <person name="Waterhouse R.M."/>
            <person name="Zwick A."/>
            <person name="Pang H."/>
        </authorList>
    </citation>
    <scope>NUCLEOTIDE SEQUENCE [LARGE SCALE GENOMIC DNA]</scope>
    <source>
        <strain evidence="3">SYSU2018</strain>
    </source>
</reference>
<dbReference type="AlphaFoldDB" id="A0ABD2NAY8"/>
<keyword evidence="2" id="KW-0732">Signal</keyword>
<dbReference type="EMBL" id="JABFTP020000083">
    <property type="protein sequence ID" value="KAL3275783.1"/>
    <property type="molecule type" value="Genomic_DNA"/>
</dbReference>